<keyword evidence="8" id="KW-1185">Reference proteome</keyword>
<evidence type="ECO:0000256" key="5">
    <source>
        <dbReference type="ARBA" id="ARBA00022777"/>
    </source>
</evidence>
<dbReference type="CDD" id="cd01428">
    <property type="entry name" value="ADK"/>
    <property type="match status" value="1"/>
</dbReference>
<dbReference type="SUPFAM" id="SSF52540">
    <property type="entry name" value="P-loop containing nucleoside triphosphate hydrolases"/>
    <property type="match status" value="1"/>
</dbReference>
<evidence type="ECO:0000256" key="6">
    <source>
        <dbReference type="RuleBase" id="RU003330"/>
    </source>
</evidence>
<keyword evidence="4" id="KW-0547">Nucleotide-binding</keyword>
<dbReference type="Pfam" id="PF00406">
    <property type="entry name" value="ADK"/>
    <property type="match status" value="1"/>
</dbReference>
<evidence type="ECO:0000256" key="4">
    <source>
        <dbReference type="ARBA" id="ARBA00022741"/>
    </source>
</evidence>
<reference evidence="7 8" key="1">
    <citation type="submission" date="2020-10" db="EMBL/GenBank/DDBJ databases">
        <title>The Coptis chinensis genome and diversification of protoberbering-type alkaloids.</title>
        <authorList>
            <person name="Wang B."/>
            <person name="Shu S."/>
            <person name="Song C."/>
            <person name="Liu Y."/>
        </authorList>
    </citation>
    <scope>NUCLEOTIDE SEQUENCE [LARGE SCALE GENOMIC DNA]</scope>
    <source>
        <strain evidence="7">HL-2020</strain>
        <tissue evidence="7">Leaf</tissue>
    </source>
</reference>
<accession>A0A835IH30</accession>
<dbReference type="InterPro" id="IPR027417">
    <property type="entry name" value="P-loop_NTPase"/>
</dbReference>
<dbReference type="InterPro" id="IPR000850">
    <property type="entry name" value="Adenylat/UMP-CMP_kin"/>
</dbReference>
<evidence type="ECO:0000256" key="3">
    <source>
        <dbReference type="ARBA" id="ARBA00022679"/>
    </source>
</evidence>
<gene>
    <name evidence="7" type="ORF">IFM89_029636</name>
</gene>
<dbReference type="PANTHER" id="PTHR23359">
    <property type="entry name" value="NUCLEOTIDE KINASE"/>
    <property type="match status" value="1"/>
</dbReference>
<dbReference type="PROSITE" id="PS00113">
    <property type="entry name" value="ADENYLATE_KINASE"/>
    <property type="match status" value="1"/>
</dbReference>
<organism evidence="7 8">
    <name type="scientific">Coptis chinensis</name>
    <dbReference type="NCBI Taxonomy" id="261450"/>
    <lineage>
        <taxon>Eukaryota</taxon>
        <taxon>Viridiplantae</taxon>
        <taxon>Streptophyta</taxon>
        <taxon>Embryophyta</taxon>
        <taxon>Tracheophyta</taxon>
        <taxon>Spermatophyta</taxon>
        <taxon>Magnoliopsida</taxon>
        <taxon>Ranunculales</taxon>
        <taxon>Ranunculaceae</taxon>
        <taxon>Coptidoideae</taxon>
        <taxon>Coptis</taxon>
    </lineage>
</organism>
<dbReference type="PRINTS" id="PR00094">
    <property type="entry name" value="ADENYLTKNASE"/>
</dbReference>
<feature type="non-terminal residue" evidence="7">
    <location>
        <position position="1"/>
    </location>
</feature>
<dbReference type="GO" id="GO:0004017">
    <property type="term" value="F:AMP kinase activity"/>
    <property type="evidence" value="ECO:0007669"/>
    <property type="project" value="UniProtKB-EC"/>
</dbReference>
<comment type="similarity">
    <text evidence="1 6">Belongs to the adenylate kinase family.</text>
</comment>
<evidence type="ECO:0000256" key="1">
    <source>
        <dbReference type="ARBA" id="ARBA00007220"/>
    </source>
</evidence>
<keyword evidence="5 6" id="KW-0418">Kinase</keyword>
<dbReference type="EC" id="2.7.4.3" evidence="2"/>
<name>A0A835IH30_9MAGN</name>
<keyword evidence="3 6" id="KW-0808">Transferase</keyword>
<dbReference type="AlphaFoldDB" id="A0A835IH30"/>
<dbReference type="GO" id="GO:0005524">
    <property type="term" value="F:ATP binding"/>
    <property type="evidence" value="ECO:0007669"/>
    <property type="project" value="InterPro"/>
</dbReference>
<dbReference type="HAMAP" id="MF_00235">
    <property type="entry name" value="Adenylate_kinase_Adk"/>
    <property type="match status" value="1"/>
</dbReference>
<dbReference type="Proteomes" id="UP000631114">
    <property type="component" value="Unassembled WGS sequence"/>
</dbReference>
<dbReference type="EMBL" id="JADFTS010000003">
    <property type="protein sequence ID" value="KAF9616382.1"/>
    <property type="molecule type" value="Genomic_DNA"/>
</dbReference>
<proteinExistence type="inferred from homology"/>
<comment type="caution">
    <text evidence="7">The sequence shown here is derived from an EMBL/GenBank/DDBJ whole genome shotgun (WGS) entry which is preliminary data.</text>
</comment>
<evidence type="ECO:0000313" key="7">
    <source>
        <dbReference type="EMBL" id="KAF9616382.1"/>
    </source>
</evidence>
<protein>
    <recommendedName>
        <fullName evidence="2">adenylate kinase</fullName>
        <ecNumber evidence="2">2.7.4.3</ecNumber>
    </recommendedName>
</protein>
<evidence type="ECO:0000313" key="8">
    <source>
        <dbReference type="Proteomes" id="UP000631114"/>
    </source>
</evidence>
<dbReference type="InterPro" id="IPR033690">
    <property type="entry name" value="Adenylat_kinase_CS"/>
</dbReference>
<dbReference type="OrthoDB" id="442176at2759"/>
<dbReference type="Gene3D" id="3.40.50.300">
    <property type="entry name" value="P-loop containing nucleotide triphosphate hydrolases"/>
    <property type="match status" value="1"/>
</dbReference>
<evidence type="ECO:0000256" key="2">
    <source>
        <dbReference type="ARBA" id="ARBA00012955"/>
    </source>
</evidence>
<sequence length="222" mass="24784">SPGSGKGTQCSAFAERFGFCHLSTGDILRAELESGSEQSAMIKKNMSKGVLVPSDFMTRLLKRAMLESGKNTFLIDGFPRSVDNYAEFKKLISIEPNFVLYLECPEKVMIERLLKRNQGRDDDNMATIKKRIDGMNSMLPIIEHFESESMLCKIDASKSVEEVTEQIFPLLSAWMESAKKRTEGMESMYPVVQRNDLEGIPGKIDADKSLDEVSVGIEAIAI</sequence>